<dbReference type="InterPro" id="IPR052158">
    <property type="entry name" value="INH-QAR"/>
</dbReference>
<dbReference type="Gene3D" id="1.10.10.60">
    <property type="entry name" value="Homeodomain-like"/>
    <property type="match status" value="1"/>
</dbReference>
<dbReference type="InterPro" id="IPR018060">
    <property type="entry name" value="HTH_AraC"/>
</dbReference>
<comment type="caution">
    <text evidence="5">The sequence shown here is derived from an EMBL/GenBank/DDBJ whole genome shotgun (WGS) entry which is preliminary data.</text>
</comment>
<feature type="region of interest" description="Disordered" evidence="3">
    <location>
        <begin position="336"/>
        <end position="379"/>
    </location>
</feature>
<dbReference type="AlphaFoldDB" id="A0A7W3NI59"/>
<dbReference type="Pfam" id="PF12833">
    <property type="entry name" value="HTH_18"/>
    <property type="match status" value="1"/>
</dbReference>
<proteinExistence type="predicted"/>
<gene>
    <name evidence="5" type="ORF">HDA42_000165</name>
</gene>
<dbReference type="GO" id="GO:0003700">
    <property type="term" value="F:DNA-binding transcription factor activity"/>
    <property type="evidence" value="ECO:0007669"/>
    <property type="project" value="InterPro"/>
</dbReference>
<keyword evidence="2" id="KW-0804">Transcription</keyword>
<dbReference type="CDD" id="cd03137">
    <property type="entry name" value="GATase1_AraC_1"/>
    <property type="match status" value="1"/>
</dbReference>
<evidence type="ECO:0000256" key="2">
    <source>
        <dbReference type="ARBA" id="ARBA00023163"/>
    </source>
</evidence>
<evidence type="ECO:0000259" key="4">
    <source>
        <dbReference type="PROSITE" id="PS01124"/>
    </source>
</evidence>
<evidence type="ECO:0000313" key="6">
    <source>
        <dbReference type="Proteomes" id="UP000577386"/>
    </source>
</evidence>
<dbReference type="InterPro" id="IPR009057">
    <property type="entry name" value="Homeodomain-like_sf"/>
</dbReference>
<dbReference type="InterPro" id="IPR002818">
    <property type="entry name" value="DJ-1/PfpI"/>
</dbReference>
<dbReference type="GO" id="GO:0043565">
    <property type="term" value="F:sequence-specific DNA binding"/>
    <property type="evidence" value="ECO:0007669"/>
    <property type="project" value="InterPro"/>
</dbReference>
<feature type="region of interest" description="Disordered" evidence="3">
    <location>
        <begin position="1"/>
        <end position="20"/>
    </location>
</feature>
<reference evidence="5 6" key="1">
    <citation type="submission" date="2020-08" db="EMBL/GenBank/DDBJ databases">
        <title>Sequencing the genomes of 1000 actinobacteria strains.</title>
        <authorList>
            <person name="Klenk H.-P."/>
        </authorList>
    </citation>
    <scope>NUCLEOTIDE SEQUENCE [LARGE SCALE GENOMIC DNA]</scope>
    <source>
        <strain evidence="5 6">DSM 41827</strain>
    </source>
</reference>
<keyword evidence="1" id="KW-0805">Transcription regulation</keyword>
<name>A0A7W3NI59_STRMR</name>
<dbReference type="Proteomes" id="UP000577386">
    <property type="component" value="Unassembled WGS sequence"/>
</dbReference>
<keyword evidence="6" id="KW-1185">Reference proteome</keyword>
<accession>A0A7W3NI59</accession>
<dbReference type="SUPFAM" id="SSF52317">
    <property type="entry name" value="Class I glutamine amidotransferase-like"/>
    <property type="match status" value="1"/>
</dbReference>
<evidence type="ECO:0000256" key="1">
    <source>
        <dbReference type="ARBA" id="ARBA00023015"/>
    </source>
</evidence>
<evidence type="ECO:0000256" key="3">
    <source>
        <dbReference type="SAM" id="MobiDB-lite"/>
    </source>
</evidence>
<sequence length="379" mass="40132">MDGTRWTAAENETGRADDTPRRHRIAVLALPGVPPFELGIPSRVFGSAQDAGGRPLYDVTVCTADGAPVPSDAGFTVQPAAGPEALAAADTVIFPPTHAMPELGRGGPLPPEIAAAVAGIRPGTRLVSICTGSYVLAAAGLLDGRPATTHWNLAPEFRRAYPRVKLDEDVLFVDDGDMLTSAGVAAGVDLCLHMIRRDHGAAAANRAARMCVVPPWRDGGQAQYIDRPVPEPTVAGTTATRAWALEHLGEPLTLARLAEHARMSLRSFTRRFRDEVGMTPVQWLTAQRLELAKQLLETTDLSIDLVAHRAGFGTANSLRAHMRTAFGVSPAAYRRTFGANEPPPAGRRRADVRAGFRTPADPGACSPVRSAGARSSLGA</sequence>
<dbReference type="SMART" id="SM00342">
    <property type="entry name" value="HTH_ARAC"/>
    <property type="match status" value="1"/>
</dbReference>
<protein>
    <submittedName>
        <fullName evidence="5">Transcriptional regulator GlxA family with amidase domain</fullName>
    </submittedName>
</protein>
<dbReference type="InterPro" id="IPR029062">
    <property type="entry name" value="Class_I_gatase-like"/>
</dbReference>
<dbReference type="Gene3D" id="3.40.50.880">
    <property type="match status" value="1"/>
</dbReference>
<evidence type="ECO:0000313" key="5">
    <source>
        <dbReference type="EMBL" id="MBA9050990.1"/>
    </source>
</evidence>
<dbReference type="SUPFAM" id="SSF46689">
    <property type="entry name" value="Homeodomain-like"/>
    <property type="match status" value="2"/>
</dbReference>
<dbReference type="Pfam" id="PF01965">
    <property type="entry name" value="DJ-1_PfpI"/>
    <property type="match status" value="1"/>
</dbReference>
<organism evidence="5 6">
    <name type="scientific">Streptomyces murinus</name>
    <dbReference type="NCBI Taxonomy" id="33900"/>
    <lineage>
        <taxon>Bacteria</taxon>
        <taxon>Bacillati</taxon>
        <taxon>Actinomycetota</taxon>
        <taxon>Actinomycetes</taxon>
        <taxon>Kitasatosporales</taxon>
        <taxon>Streptomycetaceae</taxon>
        <taxon>Streptomyces</taxon>
    </lineage>
</organism>
<dbReference type="PANTHER" id="PTHR43130">
    <property type="entry name" value="ARAC-FAMILY TRANSCRIPTIONAL REGULATOR"/>
    <property type="match status" value="1"/>
</dbReference>
<feature type="domain" description="HTH araC/xylS-type" evidence="4">
    <location>
        <begin position="238"/>
        <end position="336"/>
    </location>
</feature>
<dbReference type="PROSITE" id="PS01124">
    <property type="entry name" value="HTH_ARAC_FAMILY_2"/>
    <property type="match status" value="1"/>
</dbReference>
<dbReference type="PANTHER" id="PTHR43130:SF3">
    <property type="entry name" value="HTH-TYPE TRANSCRIPTIONAL REGULATOR RV1931C"/>
    <property type="match status" value="1"/>
</dbReference>
<dbReference type="RefSeq" id="WP_259408597.1">
    <property type="nucleotide sequence ID" value="NZ_BAAAHW010000057.1"/>
</dbReference>
<dbReference type="EMBL" id="JACJIJ010000001">
    <property type="protein sequence ID" value="MBA9050990.1"/>
    <property type="molecule type" value="Genomic_DNA"/>
</dbReference>